<protein>
    <submittedName>
        <fullName evidence="6">Alcohol dehydrogenase (AdhP)</fullName>
        <ecNumber evidence="6">1.1.1.1</ecNumber>
    </submittedName>
</protein>
<dbReference type="GO" id="GO:0051262">
    <property type="term" value="P:protein tetramerization"/>
    <property type="evidence" value="ECO:0007669"/>
    <property type="project" value="UniProtKB-ARBA"/>
</dbReference>
<evidence type="ECO:0000256" key="3">
    <source>
        <dbReference type="ARBA" id="ARBA00023002"/>
    </source>
</evidence>
<dbReference type="SMART" id="SM00829">
    <property type="entry name" value="PKS_ER"/>
    <property type="match status" value="1"/>
</dbReference>
<keyword evidence="3 6" id="KW-0560">Oxidoreductase</keyword>
<dbReference type="AlphaFoldDB" id="A0A075HI34"/>
<dbReference type="SUPFAM" id="SSF50129">
    <property type="entry name" value="GroES-like"/>
    <property type="match status" value="1"/>
</dbReference>
<dbReference type="InterPro" id="IPR020843">
    <property type="entry name" value="ER"/>
</dbReference>
<dbReference type="InterPro" id="IPR002328">
    <property type="entry name" value="ADH_Zn_CS"/>
</dbReference>
<dbReference type="PANTHER" id="PTHR43401:SF4">
    <property type="entry name" value="D-ARABINOSE 1-DEHYDROGENASE (NADP(+))"/>
    <property type="match status" value="1"/>
</dbReference>
<reference evidence="6" key="1">
    <citation type="journal article" date="2014" name="Genome Biol. Evol.">
        <title>Pangenome evidence for extensive interdomain horizontal transfer affecting lineage core and shell genes in uncultured planktonic thaumarchaeota and euryarchaeota.</title>
        <authorList>
            <person name="Deschamps P."/>
            <person name="Zivanovic Y."/>
            <person name="Moreira D."/>
            <person name="Rodriguez-Valera F."/>
            <person name="Lopez-Garcia P."/>
        </authorList>
    </citation>
    <scope>NUCLEOTIDE SEQUENCE</scope>
</reference>
<dbReference type="InterPro" id="IPR050129">
    <property type="entry name" value="Zn_alcohol_dh"/>
</dbReference>
<dbReference type="InterPro" id="IPR011032">
    <property type="entry name" value="GroES-like_sf"/>
</dbReference>
<comment type="cofactor">
    <cofactor evidence="4">
        <name>Zn(2+)</name>
        <dbReference type="ChEBI" id="CHEBI:29105"/>
    </cofactor>
</comment>
<dbReference type="GO" id="GO:0008270">
    <property type="term" value="F:zinc ion binding"/>
    <property type="evidence" value="ECO:0007669"/>
    <property type="project" value="InterPro"/>
</dbReference>
<dbReference type="CDD" id="cd08240">
    <property type="entry name" value="6_hydroxyhexanoate_dh_like"/>
    <property type="match status" value="1"/>
</dbReference>
<dbReference type="InterPro" id="IPR013149">
    <property type="entry name" value="ADH-like_C"/>
</dbReference>
<dbReference type="GO" id="GO:0004022">
    <property type="term" value="F:alcohol dehydrogenase (NAD+) activity"/>
    <property type="evidence" value="ECO:0007669"/>
    <property type="project" value="UniProtKB-EC"/>
</dbReference>
<proteinExistence type="inferred from homology"/>
<evidence type="ECO:0000259" key="5">
    <source>
        <dbReference type="SMART" id="SM00829"/>
    </source>
</evidence>
<comment type="similarity">
    <text evidence="4">Belongs to the zinc-containing alcohol dehydrogenase family.</text>
</comment>
<dbReference type="InterPro" id="IPR036291">
    <property type="entry name" value="NAD(P)-bd_dom_sf"/>
</dbReference>
<gene>
    <name evidence="6" type="primary">adhP</name>
</gene>
<dbReference type="Gene3D" id="3.90.180.10">
    <property type="entry name" value="Medium-chain alcohol dehydrogenases, catalytic domain"/>
    <property type="match status" value="1"/>
</dbReference>
<evidence type="ECO:0000256" key="2">
    <source>
        <dbReference type="ARBA" id="ARBA00022833"/>
    </source>
</evidence>
<dbReference type="Pfam" id="PF08240">
    <property type="entry name" value="ADH_N"/>
    <property type="match status" value="1"/>
</dbReference>
<dbReference type="GO" id="GO:0043168">
    <property type="term" value="F:anion binding"/>
    <property type="evidence" value="ECO:0007669"/>
    <property type="project" value="UniProtKB-ARBA"/>
</dbReference>
<dbReference type="SUPFAM" id="SSF51735">
    <property type="entry name" value="NAD(P)-binding Rossmann-fold domains"/>
    <property type="match status" value="1"/>
</dbReference>
<evidence type="ECO:0000256" key="4">
    <source>
        <dbReference type="RuleBase" id="RU361277"/>
    </source>
</evidence>
<dbReference type="PROSITE" id="PS00059">
    <property type="entry name" value="ADH_ZINC"/>
    <property type="match status" value="1"/>
</dbReference>
<keyword evidence="1 4" id="KW-0479">Metal-binding</keyword>
<sequence>MKAAQITEPNKPLKISEIDTPTPTGKQVLVKVKAVGVCHSDLHLWEGGYDTGDGFMKVTDRGVKFPVIPGHEVVGTVAEIGDSVEGVKVGDDVLVYPWIGCGNCPTCEKGDTNLCEAPQSLGVFQDGGYAEYSLIPDYKFLAKISGIDLEGAASLACSGLTAYTAVKKAISNSPENILIVGAGGLGLMGVQIAKALSDANIICADLDDEKLNKAKEMGAHNTVNTKDSEAPKNIMSICNEKGADSIIDFVNAPPTVKLDLSVIRKRGNIVLVGLFGGAVDLPLVSIPLKAITIQGAYTGNYNDMIALIDLAKRGVIKPIVSKHYSMDEANAALEDLKNRKVIGRSVINP</sequence>
<evidence type="ECO:0000313" key="6">
    <source>
        <dbReference type="EMBL" id="AIF14117.1"/>
    </source>
</evidence>
<feature type="domain" description="Enoyl reductase (ER)" evidence="5">
    <location>
        <begin position="8"/>
        <end position="347"/>
    </location>
</feature>
<dbReference type="Pfam" id="PF00107">
    <property type="entry name" value="ADH_zinc_N"/>
    <property type="match status" value="1"/>
</dbReference>
<dbReference type="Gene3D" id="3.40.50.720">
    <property type="entry name" value="NAD(P)-binding Rossmann-like Domain"/>
    <property type="match status" value="1"/>
</dbReference>
<evidence type="ECO:0000256" key="1">
    <source>
        <dbReference type="ARBA" id="ARBA00022723"/>
    </source>
</evidence>
<dbReference type="EMBL" id="KF900992">
    <property type="protein sequence ID" value="AIF14117.1"/>
    <property type="molecule type" value="Genomic_DNA"/>
</dbReference>
<name>A0A075HI34_9ARCH</name>
<organism evidence="6">
    <name type="scientific">uncultured marine thaumarchaeote KM3_66_A07</name>
    <dbReference type="NCBI Taxonomy" id="1456227"/>
    <lineage>
        <taxon>Archaea</taxon>
        <taxon>Nitrososphaerota</taxon>
        <taxon>environmental samples</taxon>
    </lineage>
</organism>
<dbReference type="PANTHER" id="PTHR43401">
    <property type="entry name" value="L-THREONINE 3-DEHYDROGENASE"/>
    <property type="match status" value="1"/>
</dbReference>
<dbReference type="EC" id="1.1.1.1" evidence="6"/>
<dbReference type="GO" id="GO:0030554">
    <property type="term" value="F:adenyl nucleotide binding"/>
    <property type="evidence" value="ECO:0007669"/>
    <property type="project" value="UniProtKB-ARBA"/>
</dbReference>
<accession>A0A075HI34</accession>
<dbReference type="InterPro" id="IPR013154">
    <property type="entry name" value="ADH-like_N"/>
</dbReference>
<keyword evidence="2 4" id="KW-0862">Zinc</keyword>